<feature type="compositionally biased region" description="Polar residues" evidence="4">
    <location>
        <begin position="302"/>
        <end position="321"/>
    </location>
</feature>
<dbReference type="Gene3D" id="1.25.40.10">
    <property type="entry name" value="Tetratricopeptide repeat domain"/>
    <property type="match status" value="1"/>
</dbReference>
<reference evidence="6" key="1">
    <citation type="journal article" date="2016" name="Genome Announc.">
        <title>Draft genome sequences of fungus Aspergillus calidoustus.</title>
        <authorList>
            <person name="Horn F."/>
            <person name="Linde J."/>
            <person name="Mattern D.J."/>
            <person name="Walther G."/>
            <person name="Guthke R."/>
            <person name="Scherlach K."/>
            <person name="Martin K."/>
            <person name="Brakhage A.A."/>
            <person name="Petzke L."/>
            <person name="Valiante V."/>
        </authorList>
    </citation>
    <scope>NUCLEOTIDE SEQUENCE [LARGE SCALE GENOMIC DNA]</scope>
    <source>
        <strain evidence="6">SF006504</strain>
    </source>
</reference>
<gene>
    <name evidence="5" type="ORF">ASPCAL14017</name>
</gene>
<feature type="region of interest" description="Disordered" evidence="4">
    <location>
        <begin position="374"/>
        <end position="399"/>
    </location>
</feature>
<keyword evidence="6" id="KW-1185">Reference proteome</keyword>
<dbReference type="InterPro" id="IPR011990">
    <property type="entry name" value="TPR-like_helical_dom_sf"/>
</dbReference>
<organism evidence="5 6">
    <name type="scientific">Aspergillus calidoustus</name>
    <dbReference type="NCBI Taxonomy" id="454130"/>
    <lineage>
        <taxon>Eukaryota</taxon>
        <taxon>Fungi</taxon>
        <taxon>Dikarya</taxon>
        <taxon>Ascomycota</taxon>
        <taxon>Pezizomycotina</taxon>
        <taxon>Eurotiomycetes</taxon>
        <taxon>Eurotiomycetidae</taxon>
        <taxon>Eurotiales</taxon>
        <taxon>Aspergillaceae</taxon>
        <taxon>Aspergillus</taxon>
        <taxon>Aspergillus subgen. Nidulantes</taxon>
    </lineage>
</organism>
<feature type="region of interest" description="Disordered" evidence="4">
    <location>
        <begin position="292"/>
        <end position="321"/>
    </location>
</feature>
<evidence type="ECO:0000313" key="5">
    <source>
        <dbReference type="EMBL" id="CEL10910.1"/>
    </source>
</evidence>
<dbReference type="Proteomes" id="UP000054771">
    <property type="component" value="Unassembled WGS sequence"/>
</dbReference>
<keyword evidence="2 3" id="KW-0040">ANK repeat</keyword>
<dbReference type="Pfam" id="PF12796">
    <property type="entry name" value="Ank_2"/>
    <property type="match status" value="1"/>
</dbReference>
<dbReference type="AlphaFoldDB" id="A0A0U5GJB2"/>
<dbReference type="OrthoDB" id="366390at2759"/>
<feature type="repeat" description="ANK" evidence="3">
    <location>
        <begin position="827"/>
        <end position="855"/>
    </location>
</feature>
<accession>A0A0U5GJB2</accession>
<dbReference type="SUPFAM" id="SSF48403">
    <property type="entry name" value="Ankyrin repeat"/>
    <property type="match status" value="1"/>
</dbReference>
<feature type="region of interest" description="Disordered" evidence="4">
    <location>
        <begin position="216"/>
        <end position="247"/>
    </location>
</feature>
<dbReference type="InterPro" id="IPR036770">
    <property type="entry name" value="Ankyrin_rpt-contain_sf"/>
</dbReference>
<protein>
    <submittedName>
        <fullName evidence="5">Uncharacterized protein</fullName>
    </submittedName>
</protein>
<dbReference type="PROSITE" id="PS50088">
    <property type="entry name" value="ANK_REPEAT"/>
    <property type="match status" value="2"/>
</dbReference>
<proteinExistence type="predicted"/>
<dbReference type="PROSITE" id="PS50297">
    <property type="entry name" value="ANK_REP_REGION"/>
    <property type="match status" value="2"/>
</dbReference>
<evidence type="ECO:0000256" key="2">
    <source>
        <dbReference type="ARBA" id="ARBA00023043"/>
    </source>
</evidence>
<dbReference type="Gene3D" id="1.25.40.20">
    <property type="entry name" value="Ankyrin repeat-containing domain"/>
    <property type="match status" value="1"/>
</dbReference>
<dbReference type="PANTHER" id="PTHR24171:SF9">
    <property type="entry name" value="ANKYRIN REPEAT DOMAIN-CONTAINING PROTEIN 39"/>
    <property type="match status" value="1"/>
</dbReference>
<evidence type="ECO:0000313" key="6">
    <source>
        <dbReference type="Proteomes" id="UP000054771"/>
    </source>
</evidence>
<evidence type="ECO:0000256" key="3">
    <source>
        <dbReference type="PROSITE-ProRule" id="PRU00023"/>
    </source>
</evidence>
<sequence>MEVSSPTAKLAAAVLEGCTNVLHAAYTNRNPGDDNGLQFLLDDVRKLAAVVSATAPFWGLNPTVRISDHFINVLKAMRQIFIDSATSLGRLEVMLVCQREEPWPLGCKPFDFKLLRWKIQLFTEAISFAKRRNNDGYLDMEKLRTDAGWFQVQADHVDDRCETGERLLFEIVDTDDHLRHIETLVAAAKRYTAALARIELFDRHNNSVVDFAKRDTTSEEIPIRGGPAQAEASDDEGTESVAAETSIQDASPFVDALADDYLNDVADPSGPLESVAAGNVPYEGLPTVHEAPEESVLEDVTAQKTSLEGATPSNPPSANASMINTAMQSEPTQNLGARTTAIHDVLASSGPSADAPMRNATAKSVLARGVDVDNVSAPDFSHSSEPREDASLNDAATQDAPVEPIVAEESTTPKVSPPSSPSAKPSFIALPHAVSSTDASTGAVCTPQALTPASCGQDTMPQVLAPGTQAISDISAPDGAAHVKADVPTVPLDFRDAKSFKTEDERVAYIRGLVKKGEYTGPDELLDETIRSFSLSVAAKMIVARILYAAGKPDSTIKLLQLPLYEYPTDPVVRSSVQHLLAKAYFAVGNFDRAIDNCKISHATRRKTLGHYHPLFLESTELLVHLFRATRRTAEAEDLRRLHFSPAQMEFLGLIDDLELAFKTSKEAALACMTDLLATKVDDRTPATSLLERLGDFTTWEFEAVVLGFDTQLSLLTILAEMGDYYKLPLLAIRGNIHLNLSPNRTRPILDTLLWKAAMANNAIRFQMLLDIGGDIEADHNCLEDWNTVGAEFNSMTPLHIAARSGHIDAVRILLKGGANKEARDSDNNTPLMLADKNRYADTVELLLEHGATID</sequence>
<keyword evidence="1" id="KW-0677">Repeat</keyword>
<dbReference type="PANTHER" id="PTHR24171">
    <property type="entry name" value="ANKYRIN REPEAT DOMAIN-CONTAINING PROTEIN 39-RELATED"/>
    <property type="match status" value="1"/>
</dbReference>
<evidence type="ECO:0000256" key="4">
    <source>
        <dbReference type="SAM" id="MobiDB-lite"/>
    </source>
</evidence>
<feature type="repeat" description="ANK" evidence="3">
    <location>
        <begin position="794"/>
        <end position="826"/>
    </location>
</feature>
<evidence type="ECO:0000256" key="1">
    <source>
        <dbReference type="ARBA" id="ARBA00022737"/>
    </source>
</evidence>
<dbReference type="EMBL" id="CDMC01000021">
    <property type="protein sequence ID" value="CEL10910.1"/>
    <property type="molecule type" value="Genomic_DNA"/>
</dbReference>
<dbReference type="InterPro" id="IPR002110">
    <property type="entry name" value="Ankyrin_rpt"/>
</dbReference>
<dbReference type="PRINTS" id="PR01415">
    <property type="entry name" value="ANKYRIN"/>
</dbReference>
<name>A0A0U5GJB2_ASPCI</name>
<dbReference type="SMART" id="SM00248">
    <property type="entry name" value="ANK"/>
    <property type="match status" value="4"/>
</dbReference>
<dbReference type="SUPFAM" id="SSF48452">
    <property type="entry name" value="TPR-like"/>
    <property type="match status" value="1"/>
</dbReference>